<dbReference type="GO" id="GO:0009249">
    <property type="term" value="P:protein lipoylation"/>
    <property type="evidence" value="ECO:0007669"/>
    <property type="project" value="UniProtKB-UniRule"/>
</dbReference>
<dbReference type="RefSeq" id="WP_146973478.1">
    <property type="nucleotide sequence ID" value="NZ_VOSL01000024.1"/>
</dbReference>
<dbReference type="InterPro" id="IPR058240">
    <property type="entry name" value="rSAM_sf"/>
</dbReference>
<dbReference type="PANTHER" id="PTHR10949">
    <property type="entry name" value="LIPOYL SYNTHASE"/>
    <property type="match status" value="1"/>
</dbReference>
<evidence type="ECO:0000259" key="10">
    <source>
        <dbReference type="PROSITE" id="PS51918"/>
    </source>
</evidence>
<dbReference type="EMBL" id="VOSL01000024">
    <property type="protein sequence ID" value="TXD40672.1"/>
    <property type="molecule type" value="Genomic_DNA"/>
</dbReference>
<dbReference type="AlphaFoldDB" id="A0A5C6XH69"/>
<dbReference type="InterPro" id="IPR006638">
    <property type="entry name" value="Elp3/MiaA/NifB-like_rSAM"/>
</dbReference>
<feature type="binding site" evidence="8">
    <location>
        <position position="81"/>
    </location>
    <ligand>
        <name>[4Fe-4S] cluster</name>
        <dbReference type="ChEBI" id="CHEBI:49883"/>
        <label>1</label>
    </ligand>
</feature>
<feature type="region of interest" description="Disordered" evidence="9">
    <location>
        <begin position="324"/>
        <end position="343"/>
    </location>
</feature>
<keyword evidence="8" id="KW-0963">Cytoplasm</keyword>
<comment type="catalytic activity">
    <reaction evidence="7 8">
        <text>[[Fe-S] cluster scaffold protein carrying a second [4Fe-4S](2+) cluster] + N(6)-octanoyl-L-lysyl-[protein] + 2 oxidized [2Fe-2S]-[ferredoxin] + 2 S-adenosyl-L-methionine + 4 H(+) = [[Fe-S] cluster scaffold protein] + N(6)-[(R)-dihydrolipoyl]-L-lysyl-[protein] + 4 Fe(3+) + 2 hydrogen sulfide + 2 5'-deoxyadenosine + 2 L-methionine + 2 reduced [2Fe-2S]-[ferredoxin]</text>
        <dbReference type="Rhea" id="RHEA:16585"/>
        <dbReference type="Rhea" id="RHEA-COMP:9928"/>
        <dbReference type="Rhea" id="RHEA-COMP:10000"/>
        <dbReference type="Rhea" id="RHEA-COMP:10001"/>
        <dbReference type="Rhea" id="RHEA-COMP:10475"/>
        <dbReference type="Rhea" id="RHEA-COMP:14568"/>
        <dbReference type="Rhea" id="RHEA-COMP:14569"/>
        <dbReference type="ChEBI" id="CHEBI:15378"/>
        <dbReference type="ChEBI" id="CHEBI:17319"/>
        <dbReference type="ChEBI" id="CHEBI:29034"/>
        <dbReference type="ChEBI" id="CHEBI:29919"/>
        <dbReference type="ChEBI" id="CHEBI:33722"/>
        <dbReference type="ChEBI" id="CHEBI:33737"/>
        <dbReference type="ChEBI" id="CHEBI:33738"/>
        <dbReference type="ChEBI" id="CHEBI:57844"/>
        <dbReference type="ChEBI" id="CHEBI:59789"/>
        <dbReference type="ChEBI" id="CHEBI:78809"/>
        <dbReference type="ChEBI" id="CHEBI:83100"/>
        <dbReference type="EC" id="2.8.1.8"/>
    </reaction>
</comment>
<dbReference type="NCBIfam" id="NF004019">
    <property type="entry name" value="PRK05481.1"/>
    <property type="match status" value="1"/>
</dbReference>
<comment type="subcellular location">
    <subcellularLocation>
        <location evidence="8">Cytoplasm</location>
    </subcellularLocation>
</comment>
<feature type="binding site" evidence="8">
    <location>
        <position position="100"/>
    </location>
    <ligand>
        <name>[4Fe-4S] cluster</name>
        <dbReference type="ChEBI" id="CHEBI:49883"/>
        <label>2</label>
        <note>4Fe-4S-S-AdoMet</note>
    </ligand>
</feature>
<evidence type="ECO:0000256" key="4">
    <source>
        <dbReference type="ARBA" id="ARBA00022723"/>
    </source>
</evidence>
<dbReference type="SFLD" id="SFLDF00271">
    <property type="entry name" value="lipoyl_synthase"/>
    <property type="match status" value="1"/>
</dbReference>
<dbReference type="Proteomes" id="UP000321046">
    <property type="component" value="Unassembled WGS sequence"/>
</dbReference>
<keyword evidence="1 8" id="KW-0004">4Fe-4S</keyword>
<evidence type="ECO:0000256" key="9">
    <source>
        <dbReference type="SAM" id="MobiDB-lite"/>
    </source>
</evidence>
<comment type="function">
    <text evidence="8">Catalyzes the radical-mediated insertion of two sulfur atoms into the C-6 and C-8 positions of the octanoyl moiety bound to the lipoyl domains of lipoate-dependent enzymes, thereby converting the octanoylated domains into lipoylated derivatives.</text>
</comment>
<dbReference type="GO" id="GO:0005737">
    <property type="term" value="C:cytoplasm"/>
    <property type="evidence" value="ECO:0007669"/>
    <property type="project" value="UniProtKB-SubCell"/>
</dbReference>
<feature type="compositionally biased region" description="Polar residues" evidence="9">
    <location>
        <begin position="332"/>
        <end position="343"/>
    </location>
</feature>
<dbReference type="NCBIfam" id="NF009544">
    <property type="entry name" value="PRK12928.1"/>
    <property type="match status" value="1"/>
</dbReference>
<comment type="caution">
    <text evidence="11">The sequence shown here is derived from an EMBL/GenBank/DDBJ whole genome shotgun (WGS) entry which is preliminary data.</text>
</comment>
<accession>A0A5C6XH69</accession>
<feature type="domain" description="Radical SAM core" evidence="10">
    <location>
        <begin position="82"/>
        <end position="297"/>
    </location>
</feature>
<dbReference type="InterPro" id="IPR007197">
    <property type="entry name" value="rSAM"/>
</dbReference>
<dbReference type="UniPathway" id="UPA00538">
    <property type="reaction ID" value="UER00593"/>
</dbReference>
<feature type="binding site" evidence="8">
    <location>
        <position position="75"/>
    </location>
    <ligand>
        <name>[4Fe-4S] cluster</name>
        <dbReference type="ChEBI" id="CHEBI:49883"/>
        <label>1</label>
    </ligand>
</feature>
<feature type="region of interest" description="Disordered" evidence="9">
    <location>
        <begin position="1"/>
        <end position="39"/>
    </location>
</feature>
<feature type="binding site" evidence="8">
    <location>
        <position position="70"/>
    </location>
    <ligand>
        <name>[4Fe-4S] cluster</name>
        <dbReference type="ChEBI" id="CHEBI:49883"/>
        <label>1</label>
    </ligand>
</feature>
<keyword evidence="5 8" id="KW-0408">Iron</keyword>
<dbReference type="Pfam" id="PF04055">
    <property type="entry name" value="Radical_SAM"/>
    <property type="match status" value="1"/>
</dbReference>
<keyword evidence="3 8" id="KW-0949">S-adenosyl-L-methionine</keyword>
<dbReference type="InterPro" id="IPR013785">
    <property type="entry name" value="Aldolase_TIM"/>
</dbReference>
<feature type="binding site" evidence="8">
    <location>
        <position position="103"/>
    </location>
    <ligand>
        <name>[4Fe-4S] cluster</name>
        <dbReference type="ChEBI" id="CHEBI:49883"/>
        <label>2</label>
        <note>4Fe-4S-S-AdoMet</note>
    </ligand>
</feature>
<dbReference type="SUPFAM" id="SSF102114">
    <property type="entry name" value="Radical SAM enzymes"/>
    <property type="match status" value="1"/>
</dbReference>
<evidence type="ECO:0000256" key="6">
    <source>
        <dbReference type="ARBA" id="ARBA00023014"/>
    </source>
</evidence>
<evidence type="ECO:0000256" key="1">
    <source>
        <dbReference type="ARBA" id="ARBA00022485"/>
    </source>
</evidence>
<dbReference type="NCBIfam" id="TIGR00510">
    <property type="entry name" value="lipA"/>
    <property type="match status" value="1"/>
</dbReference>
<name>A0A5C6XH69_9DELT</name>
<comment type="similarity">
    <text evidence="8">Belongs to the radical SAM superfamily. Lipoyl synthase family.</text>
</comment>
<evidence type="ECO:0000256" key="5">
    <source>
        <dbReference type="ARBA" id="ARBA00023004"/>
    </source>
</evidence>
<protein>
    <recommendedName>
        <fullName evidence="8">Lipoyl synthase</fullName>
        <ecNumber evidence="8">2.8.1.8</ecNumber>
    </recommendedName>
    <alternativeName>
        <fullName evidence="8">Lip-syn</fullName>
        <shortName evidence="8">LS</shortName>
    </alternativeName>
    <alternativeName>
        <fullName evidence="8">Lipoate synthase</fullName>
    </alternativeName>
    <alternativeName>
        <fullName evidence="8">Lipoic acid synthase</fullName>
    </alternativeName>
    <alternativeName>
        <fullName evidence="8">Sulfur insertion protein LipA</fullName>
    </alternativeName>
</protein>
<evidence type="ECO:0000256" key="2">
    <source>
        <dbReference type="ARBA" id="ARBA00022679"/>
    </source>
</evidence>
<evidence type="ECO:0000313" key="11">
    <source>
        <dbReference type="EMBL" id="TXD40672.1"/>
    </source>
</evidence>
<feature type="binding site" evidence="8">
    <location>
        <position position="96"/>
    </location>
    <ligand>
        <name>[4Fe-4S] cluster</name>
        <dbReference type="ChEBI" id="CHEBI:49883"/>
        <label>2</label>
        <note>4Fe-4S-S-AdoMet</note>
    </ligand>
</feature>
<sequence>MAEKIPLPLANRQPEAPQSERNSGPARPNLKFQPDEAGPRPRWIRKRLTLKKEFFETQELVKKAGLNTICESGQCPNITECWSRKSLTFMILGNICTRSCGFCDVMTGRPGLVDEDEPRRVAETLAGLNLNYVVITSVDRDDLADGGALAWANTIRAIKESCPGLGLEVLTPDFKGDLENVDVVMDAGPDCFSHNIETVGALHREVRPQARYERSLAVLKHAREHGTALIKSGMMLGLGETNAQILETMEDLVAHGVEVLNLGQYLRPSARHLPVRRWVKPEDFEMFKEEGEKMGFKHIESGPLVRSSYRADLQAEEIAQKDQGAFGGCGSSFANTSDKGAAS</sequence>
<dbReference type="GO" id="GO:0051539">
    <property type="term" value="F:4 iron, 4 sulfur cluster binding"/>
    <property type="evidence" value="ECO:0007669"/>
    <property type="project" value="UniProtKB-UniRule"/>
</dbReference>
<keyword evidence="2 8" id="KW-0808">Transferase</keyword>
<dbReference type="PIRSF" id="PIRSF005963">
    <property type="entry name" value="Lipoyl_synth"/>
    <property type="match status" value="1"/>
</dbReference>
<dbReference type="SFLD" id="SFLDS00029">
    <property type="entry name" value="Radical_SAM"/>
    <property type="match status" value="1"/>
</dbReference>
<dbReference type="SMART" id="SM00729">
    <property type="entry name" value="Elp3"/>
    <property type="match status" value="1"/>
</dbReference>
<dbReference type="EC" id="2.8.1.8" evidence="8"/>
<comment type="pathway">
    <text evidence="8">Protein modification; protein lipoylation via endogenous pathway; protein N(6)-(lipoyl)lysine from octanoyl-[acyl-carrier-protein]: step 2/2.</text>
</comment>
<dbReference type="OrthoDB" id="9787898at2"/>
<evidence type="ECO:0000313" key="12">
    <source>
        <dbReference type="Proteomes" id="UP000321046"/>
    </source>
</evidence>
<feature type="binding site" evidence="8">
    <location>
        <position position="308"/>
    </location>
    <ligand>
        <name>[4Fe-4S] cluster</name>
        <dbReference type="ChEBI" id="CHEBI:49883"/>
        <label>1</label>
    </ligand>
</feature>
<dbReference type="InterPro" id="IPR003698">
    <property type="entry name" value="Lipoyl_synth"/>
</dbReference>
<comment type="cofactor">
    <cofactor evidence="8">
        <name>[4Fe-4S] cluster</name>
        <dbReference type="ChEBI" id="CHEBI:49883"/>
    </cofactor>
    <text evidence="8">Binds 2 [4Fe-4S] clusters per subunit. One cluster is coordinated with 3 cysteines and an exchangeable S-adenosyl-L-methionine.</text>
</comment>
<dbReference type="PANTHER" id="PTHR10949:SF0">
    <property type="entry name" value="LIPOYL SYNTHASE, MITOCHONDRIAL"/>
    <property type="match status" value="1"/>
</dbReference>
<evidence type="ECO:0000256" key="7">
    <source>
        <dbReference type="ARBA" id="ARBA00047326"/>
    </source>
</evidence>
<keyword evidence="4 8" id="KW-0479">Metal-binding</keyword>
<dbReference type="SFLD" id="SFLDG01058">
    <property type="entry name" value="lipoyl_synthase_like"/>
    <property type="match status" value="1"/>
</dbReference>
<dbReference type="HAMAP" id="MF_00206">
    <property type="entry name" value="Lipoyl_synth"/>
    <property type="match status" value="1"/>
</dbReference>
<proteinExistence type="inferred from homology"/>
<keyword evidence="6 8" id="KW-0411">Iron-sulfur</keyword>
<evidence type="ECO:0000256" key="8">
    <source>
        <dbReference type="HAMAP-Rule" id="MF_00206"/>
    </source>
</evidence>
<organism evidence="11 12">
    <name type="scientific">Lujinxingia vulgaris</name>
    <dbReference type="NCBI Taxonomy" id="2600176"/>
    <lineage>
        <taxon>Bacteria</taxon>
        <taxon>Deltaproteobacteria</taxon>
        <taxon>Bradymonadales</taxon>
        <taxon>Lujinxingiaceae</taxon>
        <taxon>Lujinxingia</taxon>
    </lineage>
</organism>
<reference evidence="11 12" key="1">
    <citation type="submission" date="2019-08" db="EMBL/GenBank/DDBJ databases">
        <title>Bradymonadales sp. TMQ2.</title>
        <authorList>
            <person name="Liang Q."/>
        </authorList>
    </citation>
    <scope>NUCLEOTIDE SEQUENCE [LARGE SCALE GENOMIC DNA]</scope>
    <source>
        <strain evidence="11 12">TMQ2</strain>
    </source>
</reference>
<gene>
    <name evidence="8 11" type="primary">lipA</name>
    <name evidence="11" type="ORF">FRC96_05350</name>
</gene>
<evidence type="ECO:0000256" key="3">
    <source>
        <dbReference type="ARBA" id="ARBA00022691"/>
    </source>
</evidence>
<dbReference type="PROSITE" id="PS51918">
    <property type="entry name" value="RADICAL_SAM"/>
    <property type="match status" value="1"/>
</dbReference>
<dbReference type="CDD" id="cd01335">
    <property type="entry name" value="Radical_SAM"/>
    <property type="match status" value="1"/>
</dbReference>
<dbReference type="Gene3D" id="3.20.20.70">
    <property type="entry name" value="Aldolase class I"/>
    <property type="match status" value="1"/>
</dbReference>
<dbReference type="GO" id="GO:0016992">
    <property type="term" value="F:lipoate synthase activity"/>
    <property type="evidence" value="ECO:0007669"/>
    <property type="project" value="UniProtKB-UniRule"/>
</dbReference>
<dbReference type="GO" id="GO:0046872">
    <property type="term" value="F:metal ion binding"/>
    <property type="evidence" value="ECO:0007669"/>
    <property type="project" value="UniProtKB-KW"/>
</dbReference>